<accession>A0A6A6Q4H8</accession>
<feature type="compositionally biased region" description="Basic and acidic residues" evidence="1">
    <location>
        <begin position="95"/>
        <end position="106"/>
    </location>
</feature>
<sequence length="432" mass="50097">MEDYERRNALAWSMQPPAQQIEVDDGDWKPVKTSSRKQEKARQRESISPRKPVVQHNTHRPQPAHPALLDLPAHPAQSPRQRHPPRLASDSDDEAQQKWRNRERPQDYVNLPTDLVLQDKTYQSIARQHATFVFAESDRNNTPNTVFGIWGNMPDVKAAKQALLAWAKDYYQYISGNSRLRAKFPKISSPTPDQRKALENKWKKELQLQNYRRYPDPNVTFGAIGSFHWPIEECRPEEVLGSSHEALDPLRMDGRCHIIFVKEKNVFQVMGSIENVKQGLLRLRRTCFQIAARQIAPVRRYLLHWPHALALPSRLPSHVSLESYQRPPVDDIDDGFPRASQRPRAQGSSESEDASRLARQTAINEERVHTSLLDTLKQLHYYRGNIQMRIRLGAFLALKYLKYKNPSIGVYELDEYERMIQMSQFEAAVTQE</sequence>
<feature type="domain" description="DUF7905" evidence="2">
    <location>
        <begin position="353"/>
        <end position="431"/>
    </location>
</feature>
<reference evidence="3" key="1">
    <citation type="journal article" date="2020" name="Stud. Mycol.">
        <title>101 Dothideomycetes genomes: a test case for predicting lifestyles and emergence of pathogens.</title>
        <authorList>
            <person name="Haridas S."/>
            <person name="Albert R."/>
            <person name="Binder M."/>
            <person name="Bloem J."/>
            <person name="Labutti K."/>
            <person name="Salamov A."/>
            <person name="Andreopoulos B."/>
            <person name="Baker S."/>
            <person name="Barry K."/>
            <person name="Bills G."/>
            <person name="Bluhm B."/>
            <person name="Cannon C."/>
            <person name="Castanera R."/>
            <person name="Culley D."/>
            <person name="Daum C."/>
            <person name="Ezra D."/>
            <person name="Gonzalez J."/>
            <person name="Henrissat B."/>
            <person name="Kuo A."/>
            <person name="Liang C."/>
            <person name="Lipzen A."/>
            <person name="Lutzoni F."/>
            <person name="Magnuson J."/>
            <person name="Mondo S."/>
            <person name="Nolan M."/>
            <person name="Ohm R."/>
            <person name="Pangilinan J."/>
            <person name="Park H.-J."/>
            <person name="Ramirez L."/>
            <person name="Alfaro M."/>
            <person name="Sun H."/>
            <person name="Tritt A."/>
            <person name="Yoshinaga Y."/>
            <person name="Zwiers L.-H."/>
            <person name="Turgeon B."/>
            <person name="Goodwin S."/>
            <person name="Spatafora J."/>
            <person name="Crous P."/>
            <person name="Grigoriev I."/>
        </authorList>
    </citation>
    <scope>NUCLEOTIDE SEQUENCE</scope>
    <source>
        <strain evidence="3">CBS 113389</strain>
    </source>
</reference>
<keyword evidence="4" id="KW-1185">Reference proteome</keyword>
<evidence type="ECO:0000313" key="3">
    <source>
        <dbReference type="EMBL" id="KAF2486884.1"/>
    </source>
</evidence>
<protein>
    <recommendedName>
        <fullName evidence="2">DUF7905 domain-containing protein</fullName>
    </recommendedName>
</protein>
<feature type="compositionally biased region" description="Basic and acidic residues" evidence="1">
    <location>
        <begin position="26"/>
        <end position="48"/>
    </location>
</feature>
<dbReference type="InterPro" id="IPR057227">
    <property type="entry name" value="DUF7905"/>
</dbReference>
<organism evidence="3 4">
    <name type="scientific">Neohortaea acidophila</name>
    <dbReference type="NCBI Taxonomy" id="245834"/>
    <lineage>
        <taxon>Eukaryota</taxon>
        <taxon>Fungi</taxon>
        <taxon>Dikarya</taxon>
        <taxon>Ascomycota</taxon>
        <taxon>Pezizomycotina</taxon>
        <taxon>Dothideomycetes</taxon>
        <taxon>Dothideomycetidae</taxon>
        <taxon>Mycosphaerellales</taxon>
        <taxon>Teratosphaeriaceae</taxon>
        <taxon>Neohortaea</taxon>
    </lineage>
</organism>
<name>A0A6A6Q4H8_9PEZI</name>
<dbReference type="Proteomes" id="UP000799767">
    <property type="component" value="Unassembled WGS sequence"/>
</dbReference>
<dbReference type="EMBL" id="MU001632">
    <property type="protein sequence ID" value="KAF2486884.1"/>
    <property type="molecule type" value="Genomic_DNA"/>
</dbReference>
<dbReference type="RefSeq" id="XP_033593453.1">
    <property type="nucleotide sequence ID" value="XM_033738801.1"/>
</dbReference>
<feature type="region of interest" description="Disordered" evidence="1">
    <location>
        <begin position="1"/>
        <end position="106"/>
    </location>
</feature>
<evidence type="ECO:0000259" key="2">
    <source>
        <dbReference type="Pfam" id="PF25482"/>
    </source>
</evidence>
<dbReference type="GeneID" id="54479802"/>
<gene>
    <name evidence="3" type="ORF">BDY17DRAFT_88696</name>
</gene>
<evidence type="ECO:0000313" key="4">
    <source>
        <dbReference type="Proteomes" id="UP000799767"/>
    </source>
</evidence>
<dbReference type="AlphaFoldDB" id="A0A6A6Q4H8"/>
<proteinExistence type="predicted"/>
<dbReference type="OrthoDB" id="4739136at2759"/>
<feature type="region of interest" description="Disordered" evidence="1">
    <location>
        <begin position="328"/>
        <end position="356"/>
    </location>
</feature>
<dbReference type="Pfam" id="PF25482">
    <property type="entry name" value="DUF7905"/>
    <property type="match status" value="1"/>
</dbReference>
<evidence type="ECO:0000256" key="1">
    <source>
        <dbReference type="SAM" id="MobiDB-lite"/>
    </source>
</evidence>